<evidence type="ECO:0008006" key="4">
    <source>
        <dbReference type="Google" id="ProtNLM"/>
    </source>
</evidence>
<dbReference type="PANTHER" id="PTHR46082:SF6">
    <property type="entry name" value="AAA+ ATPASE DOMAIN-CONTAINING PROTEIN-RELATED"/>
    <property type="match status" value="1"/>
</dbReference>
<name>A0A9P9BIL7_9PEZI</name>
<organism evidence="2 3">
    <name type="scientific">Microdochium trichocladiopsis</name>
    <dbReference type="NCBI Taxonomy" id="1682393"/>
    <lineage>
        <taxon>Eukaryota</taxon>
        <taxon>Fungi</taxon>
        <taxon>Dikarya</taxon>
        <taxon>Ascomycota</taxon>
        <taxon>Pezizomycotina</taxon>
        <taxon>Sordariomycetes</taxon>
        <taxon>Xylariomycetidae</taxon>
        <taxon>Xylariales</taxon>
        <taxon>Microdochiaceae</taxon>
        <taxon>Microdochium</taxon>
    </lineage>
</organism>
<dbReference type="Proteomes" id="UP000756346">
    <property type="component" value="Unassembled WGS sequence"/>
</dbReference>
<dbReference type="AlphaFoldDB" id="A0A9P9BIL7"/>
<keyword evidence="1" id="KW-0802">TPR repeat</keyword>
<gene>
    <name evidence="2" type="ORF">B0I36DRAFT_256794</name>
</gene>
<dbReference type="Gene3D" id="1.25.40.10">
    <property type="entry name" value="Tetratricopeptide repeat domain"/>
    <property type="match status" value="1"/>
</dbReference>
<keyword evidence="3" id="KW-1185">Reference proteome</keyword>
<accession>A0A9P9BIL7</accession>
<dbReference type="PROSITE" id="PS50005">
    <property type="entry name" value="TPR"/>
    <property type="match status" value="1"/>
</dbReference>
<dbReference type="GeneID" id="70180512"/>
<dbReference type="SUPFAM" id="SSF48452">
    <property type="entry name" value="TPR-like"/>
    <property type="match status" value="1"/>
</dbReference>
<dbReference type="PANTHER" id="PTHR46082">
    <property type="entry name" value="ATP/GTP-BINDING PROTEIN-RELATED"/>
    <property type="match status" value="1"/>
</dbReference>
<sequence>MASGAGRPLLDYDQGSIATTWTVSFGQIEAKDGPAASLLRLWAFLDNKHLWHGLLTVAGRDGSGKRNEVRFLEAVGLLLRYSMIEANEDVGAGYSMHPVVHRWASHLDEGSRKADYARLALTVVGLSVPMSTERDYWVLQQQLLPHGQRCAEWVQSDGTNSLGLADEDQLEALHNLGLLYADQGRRAEAEAMYQRALAGKEKAVGADHPKTRLVLRNLKLLQESIGETTHSALGPVADLITRGSRGREALEEG</sequence>
<reference evidence="2" key="1">
    <citation type="journal article" date="2021" name="Nat. Commun.">
        <title>Genetic determinants of endophytism in the Arabidopsis root mycobiome.</title>
        <authorList>
            <person name="Mesny F."/>
            <person name="Miyauchi S."/>
            <person name="Thiergart T."/>
            <person name="Pickel B."/>
            <person name="Atanasova L."/>
            <person name="Karlsson M."/>
            <person name="Huettel B."/>
            <person name="Barry K.W."/>
            <person name="Haridas S."/>
            <person name="Chen C."/>
            <person name="Bauer D."/>
            <person name="Andreopoulos W."/>
            <person name="Pangilinan J."/>
            <person name="LaButti K."/>
            <person name="Riley R."/>
            <person name="Lipzen A."/>
            <person name="Clum A."/>
            <person name="Drula E."/>
            <person name="Henrissat B."/>
            <person name="Kohler A."/>
            <person name="Grigoriev I.V."/>
            <person name="Martin F.M."/>
            <person name="Hacquard S."/>
        </authorList>
    </citation>
    <scope>NUCLEOTIDE SEQUENCE</scope>
    <source>
        <strain evidence="2">MPI-CAGE-CH-0230</strain>
    </source>
</reference>
<protein>
    <recommendedName>
        <fullName evidence="4">Kinesin light chain</fullName>
    </recommendedName>
</protein>
<dbReference type="OrthoDB" id="1658288at2759"/>
<dbReference type="InterPro" id="IPR053137">
    <property type="entry name" value="NLR-like"/>
</dbReference>
<dbReference type="Pfam" id="PF13374">
    <property type="entry name" value="TPR_10"/>
    <property type="match status" value="1"/>
</dbReference>
<evidence type="ECO:0000256" key="1">
    <source>
        <dbReference type="PROSITE-ProRule" id="PRU00339"/>
    </source>
</evidence>
<feature type="repeat" description="TPR" evidence="1">
    <location>
        <begin position="170"/>
        <end position="203"/>
    </location>
</feature>
<dbReference type="InterPro" id="IPR019734">
    <property type="entry name" value="TPR_rpt"/>
</dbReference>
<dbReference type="InterPro" id="IPR011990">
    <property type="entry name" value="TPR-like_helical_dom_sf"/>
</dbReference>
<evidence type="ECO:0000313" key="2">
    <source>
        <dbReference type="EMBL" id="KAH7012302.1"/>
    </source>
</evidence>
<proteinExistence type="predicted"/>
<evidence type="ECO:0000313" key="3">
    <source>
        <dbReference type="Proteomes" id="UP000756346"/>
    </source>
</evidence>
<comment type="caution">
    <text evidence="2">The sequence shown here is derived from an EMBL/GenBank/DDBJ whole genome shotgun (WGS) entry which is preliminary data.</text>
</comment>
<dbReference type="EMBL" id="JAGTJQ010000015">
    <property type="protein sequence ID" value="KAH7012302.1"/>
    <property type="molecule type" value="Genomic_DNA"/>
</dbReference>
<dbReference type="RefSeq" id="XP_046004678.1">
    <property type="nucleotide sequence ID" value="XM_046150966.1"/>
</dbReference>